<proteinExistence type="predicted"/>
<evidence type="ECO:0000256" key="1">
    <source>
        <dbReference type="SAM" id="MobiDB-lite"/>
    </source>
</evidence>
<feature type="compositionally biased region" description="Polar residues" evidence="1">
    <location>
        <begin position="1"/>
        <end position="12"/>
    </location>
</feature>
<accession>B0D532</accession>
<dbReference type="RefSeq" id="XP_001879114.1">
    <property type="nucleotide sequence ID" value="XM_001879079.1"/>
</dbReference>
<dbReference type="KEGG" id="lbc:LACBIDRAFT_317393"/>
<dbReference type="Proteomes" id="UP000001194">
    <property type="component" value="Unassembled WGS sequence"/>
</dbReference>
<evidence type="ECO:0000313" key="2">
    <source>
        <dbReference type="EMBL" id="EDR10664.1"/>
    </source>
</evidence>
<protein>
    <submittedName>
        <fullName evidence="2">Predicted protein</fullName>
    </submittedName>
</protein>
<name>B0D532_LACBS</name>
<dbReference type="HOGENOM" id="CLU_1015879_0_0_1"/>
<feature type="region of interest" description="Disordered" evidence="1">
    <location>
        <begin position="99"/>
        <end position="124"/>
    </location>
</feature>
<reference evidence="2 3" key="1">
    <citation type="journal article" date="2008" name="Nature">
        <title>The genome of Laccaria bicolor provides insights into mycorrhizal symbiosis.</title>
        <authorList>
            <person name="Martin F."/>
            <person name="Aerts A."/>
            <person name="Ahren D."/>
            <person name="Brun A."/>
            <person name="Danchin E.G.J."/>
            <person name="Duchaussoy F."/>
            <person name="Gibon J."/>
            <person name="Kohler A."/>
            <person name="Lindquist E."/>
            <person name="Pereda V."/>
            <person name="Salamov A."/>
            <person name="Shapiro H.J."/>
            <person name="Wuyts J."/>
            <person name="Blaudez D."/>
            <person name="Buee M."/>
            <person name="Brokstein P."/>
            <person name="Canbaeck B."/>
            <person name="Cohen D."/>
            <person name="Courty P.E."/>
            <person name="Coutinho P.M."/>
            <person name="Delaruelle C."/>
            <person name="Detter J.C."/>
            <person name="Deveau A."/>
            <person name="DiFazio S."/>
            <person name="Duplessis S."/>
            <person name="Fraissinet-Tachet L."/>
            <person name="Lucic E."/>
            <person name="Frey-Klett P."/>
            <person name="Fourrey C."/>
            <person name="Feussner I."/>
            <person name="Gay G."/>
            <person name="Grimwood J."/>
            <person name="Hoegger P.J."/>
            <person name="Jain P."/>
            <person name="Kilaru S."/>
            <person name="Labbe J."/>
            <person name="Lin Y.C."/>
            <person name="Legue V."/>
            <person name="Le Tacon F."/>
            <person name="Marmeisse R."/>
            <person name="Melayah D."/>
            <person name="Montanini B."/>
            <person name="Muratet M."/>
            <person name="Nehls U."/>
            <person name="Niculita-Hirzel H."/>
            <person name="Oudot-Le Secq M.P."/>
            <person name="Peter M."/>
            <person name="Quesneville H."/>
            <person name="Rajashekar B."/>
            <person name="Reich M."/>
            <person name="Rouhier N."/>
            <person name="Schmutz J."/>
            <person name="Yin T."/>
            <person name="Chalot M."/>
            <person name="Henrissat B."/>
            <person name="Kuees U."/>
            <person name="Lucas S."/>
            <person name="Van de Peer Y."/>
            <person name="Podila G.K."/>
            <person name="Polle A."/>
            <person name="Pukkila P.J."/>
            <person name="Richardson P.M."/>
            <person name="Rouze P."/>
            <person name="Sanders I.R."/>
            <person name="Stajich J.E."/>
            <person name="Tunlid A."/>
            <person name="Tuskan G."/>
            <person name="Grigoriev I.V."/>
        </authorList>
    </citation>
    <scope>NUCLEOTIDE SEQUENCE [LARGE SCALE GENOMIC DNA]</scope>
    <source>
        <strain evidence="3">S238N-H82 / ATCC MYA-4686</strain>
    </source>
</reference>
<sequence>MCFSSSDQTQRGPSYAIPADDSPHDSSDDEDQFIHLLHSQVPNPRKRHTMFIGAPQRECSHHEIQVKYFSRACYEGFPSLQDALTAWDIAIASKAIGPPSAGVPRRRCSNLEPSTPPRSLNTIPPLGPISMPSHRGSSTLAWPLRGSSSISTLPASQTITCTSPTCSRHAPAMTSPPSTPVRPAARDNGSALTPSSPSSLSVDPPATPSSHGSAACLSSITAALEGLNMDAYYIVIRGRNPGIYTIWLHLQQPAVTYMGYVAWLELESSPTQCL</sequence>
<dbReference type="InParanoid" id="B0D532"/>
<feature type="compositionally biased region" description="Low complexity" evidence="1">
    <location>
        <begin position="194"/>
        <end position="204"/>
    </location>
</feature>
<keyword evidence="3" id="KW-1185">Reference proteome</keyword>
<dbReference type="AlphaFoldDB" id="B0D532"/>
<feature type="region of interest" description="Disordered" evidence="1">
    <location>
        <begin position="1"/>
        <end position="30"/>
    </location>
</feature>
<gene>
    <name evidence="2" type="ORF">LACBIDRAFT_317393</name>
</gene>
<organism evidence="3">
    <name type="scientific">Laccaria bicolor (strain S238N-H82 / ATCC MYA-4686)</name>
    <name type="common">Bicoloured deceiver</name>
    <name type="synonym">Laccaria laccata var. bicolor</name>
    <dbReference type="NCBI Taxonomy" id="486041"/>
    <lineage>
        <taxon>Eukaryota</taxon>
        <taxon>Fungi</taxon>
        <taxon>Dikarya</taxon>
        <taxon>Basidiomycota</taxon>
        <taxon>Agaricomycotina</taxon>
        <taxon>Agaricomycetes</taxon>
        <taxon>Agaricomycetidae</taxon>
        <taxon>Agaricales</taxon>
        <taxon>Agaricineae</taxon>
        <taxon>Hydnangiaceae</taxon>
        <taxon>Laccaria</taxon>
    </lineage>
</organism>
<dbReference type="EMBL" id="DS547097">
    <property type="protein sequence ID" value="EDR10664.1"/>
    <property type="molecule type" value="Genomic_DNA"/>
</dbReference>
<feature type="compositionally biased region" description="Polar residues" evidence="1">
    <location>
        <begin position="111"/>
        <end position="122"/>
    </location>
</feature>
<evidence type="ECO:0000313" key="3">
    <source>
        <dbReference type="Proteomes" id="UP000001194"/>
    </source>
</evidence>
<feature type="region of interest" description="Disordered" evidence="1">
    <location>
        <begin position="163"/>
        <end position="208"/>
    </location>
</feature>
<dbReference type="OrthoDB" id="10420090at2759"/>
<dbReference type="GeneID" id="6074559"/>